<evidence type="ECO:0000256" key="1">
    <source>
        <dbReference type="SAM" id="MobiDB-lite"/>
    </source>
</evidence>
<proteinExistence type="predicted"/>
<sequence>MSQLGGYFAPQPSTRRRDHGQPPSAFASRPSHSSQATILLPRVSRDPAVRLMHHPARVPHLRQRRQKRQSPCAPMERCEKSHITANYTHRSLAESRTRLPIPISMYTWIGPPPKA</sequence>
<name>A0A166DHN8_9AGAM</name>
<dbReference type="EMBL" id="KV417613">
    <property type="protein sequence ID" value="KZP14722.1"/>
    <property type="molecule type" value="Genomic_DNA"/>
</dbReference>
<reference evidence="2 3" key="1">
    <citation type="journal article" date="2016" name="Mol. Biol. Evol.">
        <title>Comparative Genomics of Early-Diverging Mushroom-Forming Fungi Provides Insights into the Origins of Lignocellulose Decay Capabilities.</title>
        <authorList>
            <person name="Nagy L.G."/>
            <person name="Riley R."/>
            <person name="Tritt A."/>
            <person name="Adam C."/>
            <person name="Daum C."/>
            <person name="Floudas D."/>
            <person name="Sun H."/>
            <person name="Yadav J.S."/>
            <person name="Pangilinan J."/>
            <person name="Larsson K.H."/>
            <person name="Matsuura K."/>
            <person name="Barry K."/>
            <person name="Labutti K."/>
            <person name="Kuo R."/>
            <person name="Ohm R.A."/>
            <person name="Bhattacharya S.S."/>
            <person name="Shirouzu T."/>
            <person name="Yoshinaga Y."/>
            <person name="Martin F.M."/>
            <person name="Grigoriev I.V."/>
            <person name="Hibbett D.S."/>
        </authorList>
    </citation>
    <scope>NUCLEOTIDE SEQUENCE [LARGE SCALE GENOMIC DNA]</scope>
    <source>
        <strain evidence="2 3">CBS 109695</strain>
    </source>
</reference>
<dbReference type="AlphaFoldDB" id="A0A166DHN8"/>
<accession>A0A166DHN8</accession>
<protein>
    <submittedName>
        <fullName evidence="2">Uncharacterized protein</fullName>
    </submittedName>
</protein>
<organism evidence="2 3">
    <name type="scientific">Athelia psychrophila</name>
    <dbReference type="NCBI Taxonomy" id="1759441"/>
    <lineage>
        <taxon>Eukaryota</taxon>
        <taxon>Fungi</taxon>
        <taxon>Dikarya</taxon>
        <taxon>Basidiomycota</taxon>
        <taxon>Agaricomycotina</taxon>
        <taxon>Agaricomycetes</taxon>
        <taxon>Agaricomycetidae</taxon>
        <taxon>Atheliales</taxon>
        <taxon>Atheliaceae</taxon>
        <taxon>Athelia</taxon>
    </lineage>
</organism>
<evidence type="ECO:0000313" key="3">
    <source>
        <dbReference type="Proteomes" id="UP000076532"/>
    </source>
</evidence>
<gene>
    <name evidence="2" type="ORF">FIBSPDRAFT_102038</name>
</gene>
<feature type="compositionally biased region" description="Basic residues" evidence="1">
    <location>
        <begin position="56"/>
        <end position="68"/>
    </location>
</feature>
<feature type="region of interest" description="Disordered" evidence="1">
    <location>
        <begin position="56"/>
        <end position="76"/>
    </location>
</feature>
<evidence type="ECO:0000313" key="2">
    <source>
        <dbReference type="EMBL" id="KZP14722.1"/>
    </source>
</evidence>
<keyword evidence="3" id="KW-1185">Reference proteome</keyword>
<feature type="region of interest" description="Disordered" evidence="1">
    <location>
        <begin position="1"/>
        <end position="36"/>
    </location>
</feature>
<dbReference type="Proteomes" id="UP000076532">
    <property type="component" value="Unassembled WGS sequence"/>
</dbReference>